<evidence type="ECO:0000313" key="7">
    <source>
        <dbReference type="EMBL" id="RGV32200.1"/>
    </source>
</evidence>
<dbReference type="GO" id="GO:0004713">
    <property type="term" value="F:protein tyrosine kinase activity"/>
    <property type="evidence" value="ECO:0007669"/>
    <property type="project" value="TreeGrafter"/>
</dbReference>
<organism evidence="7 8">
    <name type="scientific">Butyricimonas virosa</name>
    <dbReference type="NCBI Taxonomy" id="544645"/>
    <lineage>
        <taxon>Bacteria</taxon>
        <taxon>Pseudomonadati</taxon>
        <taxon>Bacteroidota</taxon>
        <taxon>Bacteroidia</taxon>
        <taxon>Bacteroidales</taxon>
        <taxon>Odoribacteraceae</taxon>
        <taxon>Butyricimonas</taxon>
    </lineage>
</organism>
<feature type="domain" description="Tyrosine-protein kinase G-rich" evidence="6">
    <location>
        <begin position="438"/>
        <end position="508"/>
    </location>
</feature>
<keyword evidence="4" id="KW-1133">Transmembrane helix</keyword>
<feature type="transmembrane region" description="Helical" evidence="4">
    <location>
        <begin position="488"/>
        <end position="509"/>
    </location>
</feature>
<dbReference type="InterPro" id="IPR032807">
    <property type="entry name" value="GNVR"/>
</dbReference>
<comment type="caution">
    <text evidence="7">The sequence shown here is derived from an EMBL/GenBank/DDBJ whole genome shotgun (WGS) entry which is preliminary data.</text>
</comment>
<dbReference type="Proteomes" id="UP000283589">
    <property type="component" value="Unassembled WGS sequence"/>
</dbReference>
<evidence type="ECO:0000256" key="3">
    <source>
        <dbReference type="SAM" id="Coils"/>
    </source>
</evidence>
<dbReference type="Pfam" id="PF13807">
    <property type="entry name" value="GNVR"/>
    <property type="match status" value="1"/>
</dbReference>
<keyword evidence="1" id="KW-0547">Nucleotide-binding</keyword>
<feature type="coiled-coil region" evidence="3">
    <location>
        <begin position="264"/>
        <end position="328"/>
    </location>
</feature>
<feature type="domain" description="CobQ/CobB/MinD/ParA nucleotide binding" evidence="5">
    <location>
        <begin position="575"/>
        <end position="681"/>
    </location>
</feature>
<protein>
    <submittedName>
        <fullName evidence="7">Capsular biosynthesis protein</fullName>
    </submittedName>
</protein>
<dbReference type="GO" id="GO:0005524">
    <property type="term" value="F:ATP binding"/>
    <property type="evidence" value="ECO:0007669"/>
    <property type="project" value="UniProtKB-KW"/>
</dbReference>
<evidence type="ECO:0000256" key="1">
    <source>
        <dbReference type="ARBA" id="ARBA00022741"/>
    </source>
</evidence>
<keyword evidence="3" id="KW-0175">Coiled coil</keyword>
<dbReference type="CDD" id="cd05387">
    <property type="entry name" value="BY-kinase"/>
    <property type="match status" value="1"/>
</dbReference>
<reference evidence="7 8" key="1">
    <citation type="submission" date="2018-08" db="EMBL/GenBank/DDBJ databases">
        <title>A genome reference for cultivated species of the human gut microbiota.</title>
        <authorList>
            <person name="Zou Y."/>
            <person name="Xue W."/>
            <person name="Luo G."/>
        </authorList>
    </citation>
    <scope>NUCLEOTIDE SEQUENCE [LARGE SCALE GENOMIC DNA]</scope>
    <source>
        <strain evidence="7 8">AF14-49</strain>
    </source>
</reference>
<evidence type="ECO:0000313" key="8">
    <source>
        <dbReference type="Proteomes" id="UP000283589"/>
    </source>
</evidence>
<proteinExistence type="predicted"/>
<name>A0A412WX96_9BACT</name>
<dbReference type="PANTHER" id="PTHR32309:SF13">
    <property type="entry name" value="FERRIC ENTEROBACTIN TRANSPORT PROTEIN FEPE"/>
    <property type="match status" value="1"/>
</dbReference>
<evidence type="ECO:0000256" key="4">
    <source>
        <dbReference type="SAM" id="Phobius"/>
    </source>
</evidence>
<keyword evidence="4" id="KW-0472">Membrane</keyword>
<dbReference type="Gene3D" id="3.40.50.300">
    <property type="entry name" value="P-loop containing nucleotide triphosphate hydrolases"/>
    <property type="match status" value="1"/>
</dbReference>
<dbReference type="NCBIfam" id="TIGR01007">
    <property type="entry name" value="eps_fam"/>
    <property type="match status" value="1"/>
</dbReference>
<evidence type="ECO:0000259" key="5">
    <source>
        <dbReference type="Pfam" id="PF01656"/>
    </source>
</evidence>
<dbReference type="InterPro" id="IPR050445">
    <property type="entry name" value="Bact_polysacc_biosynth/exp"/>
</dbReference>
<dbReference type="RefSeq" id="WP_118261101.1">
    <property type="nucleotide sequence ID" value="NZ_QRZA01000023.1"/>
</dbReference>
<dbReference type="EMBL" id="QRZA01000023">
    <property type="protein sequence ID" value="RGV32200.1"/>
    <property type="molecule type" value="Genomic_DNA"/>
</dbReference>
<evidence type="ECO:0000256" key="2">
    <source>
        <dbReference type="ARBA" id="ARBA00022840"/>
    </source>
</evidence>
<sequence length="763" mass="85723">MEENNLNRERESESIDIKVLVEKFITRWRWFAVSVPLCLVIALLICQSRVPVYNVTGKVMISDSKKGELGTNVMMKELGLAAADMFVENEIVELQSKNLMREVVEELDLNVRYVREGFLRDRELYNDSPVKVLVDNPGEIRDTSFHVLLDTANLVILMNLDGEKMWSGHYSESVPMGDYNLSIEPNRKVTSKEKIRVDLSSFRKTANSFSGNLNVQILIKNTNSVLVSLKDAVPARGIAVINALVKRYNQNGIDNKRIVSEATVEFINERLDVINQELGTIERRAEDFKKTNKLTDITSDAAFVMERKKQSEAELMKLQTELDVLRSIRAAITQKRAEEFSLLPENLGLSDEGLNAGITRYNEMVLRRGKLLQSASESNPIVIGLNSQLQGLKKNIQETITNVESGLLIKLRSVEKENESVNEMLTSVPTQEKQYRDIARQQELKENLFLFLMQKREEAEIAKLIYVATAKIIEDPSAGNAPVEPKKALIMLVGLILGVGIPVGIIFLLDMLNDKVRSIDEVKRALPFPVLGDIPELSQEEVSLLRENFSLSESMQVVREKLNYMLGEKACPVLLVTSGVPGEGKTLVAAHLAKAYAKAGKKTLLVGCDLRNPRLHSYLHKNYSRGLSAYLAGMEPEWRRLVHLLEDNLSVLFGGDVPPNPVALLSSDRFKTLLEEVRGEYDCIILDTPPVGILADALTMVKQADACLCVVRLNVLPRGVLSSLRVLESEHHVTNCGVLVNGVSRRIHYYKYGYGNYYNKQNR</sequence>
<dbReference type="InterPro" id="IPR002586">
    <property type="entry name" value="CobQ/CobB/MinD/ParA_Nub-bd_dom"/>
</dbReference>
<keyword evidence="2" id="KW-0067">ATP-binding</keyword>
<dbReference type="InterPro" id="IPR005702">
    <property type="entry name" value="Wzc-like_C"/>
</dbReference>
<dbReference type="STRING" id="1121130.GCA_000519105_02643"/>
<dbReference type="InterPro" id="IPR027417">
    <property type="entry name" value="P-loop_NTPase"/>
</dbReference>
<dbReference type="AlphaFoldDB" id="A0A412WX96"/>
<gene>
    <name evidence="7" type="ORF">DWW18_15055</name>
</gene>
<evidence type="ECO:0000259" key="6">
    <source>
        <dbReference type="Pfam" id="PF13807"/>
    </source>
</evidence>
<dbReference type="SUPFAM" id="SSF52540">
    <property type="entry name" value="P-loop containing nucleoside triphosphate hydrolases"/>
    <property type="match status" value="1"/>
</dbReference>
<dbReference type="GO" id="GO:0005886">
    <property type="term" value="C:plasma membrane"/>
    <property type="evidence" value="ECO:0007669"/>
    <property type="project" value="TreeGrafter"/>
</dbReference>
<accession>A0A412WX96</accession>
<dbReference type="Pfam" id="PF01656">
    <property type="entry name" value="CbiA"/>
    <property type="match status" value="1"/>
</dbReference>
<feature type="transmembrane region" description="Helical" evidence="4">
    <location>
        <begin position="28"/>
        <end position="45"/>
    </location>
</feature>
<keyword evidence="4" id="KW-0812">Transmembrane</keyword>
<dbReference type="PANTHER" id="PTHR32309">
    <property type="entry name" value="TYROSINE-PROTEIN KINASE"/>
    <property type="match status" value="1"/>
</dbReference>